<comment type="caution">
    <text evidence="2">The sequence shown here is derived from an EMBL/GenBank/DDBJ whole genome shotgun (WGS) entry which is preliminary data.</text>
</comment>
<dbReference type="AlphaFoldDB" id="A0A4Q4NRF8"/>
<feature type="transmembrane region" description="Helical" evidence="1">
    <location>
        <begin position="249"/>
        <end position="268"/>
    </location>
</feature>
<keyword evidence="1" id="KW-0812">Transmembrane</keyword>
<gene>
    <name evidence="2" type="ORF">AA0117_g2402</name>
</gene>
<keyword evidence="1" id="KW-1133">Transmembrane helix</keyword>
<evidence type="ECO:0000313" key="2">
    <source>
        <dbReference type="EMBL" id="RYN81867.1"/>
    </source>
</evidence>
<evidence type="ECO:0000256" key="1">
    <source>
        <dbReference type="SAM" id="Phobius"/>
    </source>
</evidence>
<organism evidence="2 3">
    <name type="scientific">Alternaria alternata</name>
    <name type="common">Alternaria rot fungus</name>
    <name type="synonym">Torula alternata</name>
    <dbReference type="NCBI Taxonomy" id="5599"/>
    <lineage>
        <taxon>Eukaryota</taxon>
        <taxon>Fungi</taxon>
        <taxon>Dikarya</taxon>
        <taxon>Ascomycota</taxon>
        <taxon>Pezizomycotina</taxon>
        <taxon>Dothideomycetes</taxon>
        <taxon>Pleosporomycetidae</taxon>
        <taxon>Pleosporales</taxon>
        <taxon>Pleosporineae</taxon>
        <taxon>Pleosporaceae</taxon>
        <taxon>Alternaria</taxon>
        <taxon>Alternaria sect. Alternaria</taxon>
        <taxon>Alternaria alternata complex</taxon>
    </lineage>
</organism>
<dbReference type="Proteomes" id="UP000291422">
    <property type="component" value="Unassembled WGS sequence"/>
</dbReference>
<keyword evidence="1" id="KW-0472">Membrane</keyword>
<reference evidence="3" key="1">
    <citation type="journal article" date="2019" name="bioRxiv">
        <title>Genomics, evolutionary history and diagnostics of the Alternaria alternata species group including apple and Asian pear pathotypes.</title>
        <authorList>
            <person name="Armitage A.D."/>
            <person name="Cockerton H.M."/>
            <person name="Sreenivasaprasad S."/>
            <person name="Woodhall J.W."/>
            <person name="Lane C.R."/>
            <person name="Harrison R.J."/>
            <person name="Clarkson J.P."/>
        </authorList>
    </citation>
    <scope>NUCLEOTIDE SEQUENCE [LARGE SCALE GENOMIC DNA]</scope>
    <source>
        <strain evidence="3">FERA 1177</strain>
    </source>
</reference>
<name>A0A4Q4NRF8_ALTAL</name>
<protein>
    <submittedName>
        <fullName evidence="2">Uncharacterized protein</fullName>
    </submittedName>
</protein>
<sequence>MPDSKYLDKTREVILKGVPSCHPYGRLVVEVEFRLPEAVKNASPEIKTVMVSKLMKQLAVHLGPLERGRGVEDLLGKTRVFLRRDEGIEWVRAWFHRDPAGTTLDTLSLPVPIDRSSQVPFIPAGCEEEVGDTMASTIGPFQTDTHLLRGMMVDPIPQDGMLNNNASFAAGLLDRAEFHTGFGHLRHPMGVPRPTNHEINAVSHRRTRSAGLYLPRPCVCGRFHGSNIDHSPYTIRGPTIVVFQPLSRRAIFCYVLFFSLQSVLIYFCSRISDKR</sequence>
<proteinExistence type="predicted"/>
<evidence type="ECO:0000313" key="3">
    <source>
        <dbReference type="Proteomes" id="UP000291422"/>
    </source>
</evidence>
<accession>A0A4Q4NRF8</accession>
<dbReference type="EMBL" id="PDXD01000002">
    <property type="protein sequence ID" value="RYN81867.1"/>
    <property type="molecule type" value="Genomic_DNA"/>
</dbReference>